<keyword evidence="2" id="KW-1185">Reference proteome</keyword>
<gene>
    <name evidence="1" type="ORF">SCHPADRAFT_945621</name>
</gene>
<dbReference type="AlphaFoldDB" id="A0A0H2RC15"/>
<dbReference type="EMBL" id="KQ086166">
    <property type="protein sequence ID" value="KLO07008.1"/>
    <property type="molecule type" value="Genomic_DNA"/>
</dbReference>
<accession>A0A0H2RC15</accession>
<sequence length="124" mass="13855">MSVIFQANSHPFMLRQINGVQTFVPVNYDLRGGKCIASLQFPSPVSIVPSDGRKTVRLGEDLLSRSLTLTVELEGYGRHKWGIPKGIKKRDVLVAHSTDGYILYIEYPIPPTKTYCSSNLAFEL</sequence>
<dbReference type="InParanoid" id="A0A0H2RC15"/>
<evidence type="ECO:0000313" key="2">
    <source>
        <dbReference type="Proteomes" id="UP000053477"/>
    </source>
</evidence>
<proteinExistence type="predicted"/>
<evidence type="ECO:0000313" key="1">
    <source>
        <dbReference type="EMBL" id="KLO07008.1"/>
    </source>
</evidence>
<protein>
    <submittedName>
        <fullName evidence="1">Uncharacterized protein</fullName>
    </submittedName>
</protein>
<organism evidence="1 2">
    <name type="scientific">Schizopora paradoxa</name>
    <dbReference type="NCBI Taxonomy" id="27342"/>
    <lineage>
        <taxon>Eukaryota</taxon>
        <taxon>Fungi</taxon>
        <taxon>Dikarya</taxon>
        <taxon>Basidiomycota</taxon>
        <taxon>Agaricomycotina</taxon>
        <taxon>Agaricomycetes</taxon>
        <taxon>Hymenochaetales</taxon>
        <taxon>Schizoporaceae</taxon>
        <taxon>Schizopora</taxon>
    </lineage>
</organism>
<name>A0A0H2RC15_9AGAM</name>
<dbReference type="Proteomes" id="UP000053477">
    <property type="component" value="Unassembled WGS sequence"/>
</dbReference>
<reference evidence="1 2" key="1">
    <citation type="submission" date="2015-04" db="EMBL/GenBank/DDBJ databases">
        <title>Complete genome sequence of Schizopora paradoxa KUC8140, a cosmopolitan wood degrader in East Asia.</title>
        <authorList>
            <consortium name="DOE Joint Genome Institute"/>
            <person name="Min B."/>
            <person name="Park H."/>
            <person name="Jang Y."/>
            <person name="Kim J.-J."/>
            <person name="Kim K.H."/>
            <person name="Pangilinan J."/>
            <person name="Lipzen A."/>
            <person name="Riley R."/>
            <person name="Grigoriev I.V."/>
            <person name="Spatafora J.W."/>
            <person name="Choi I.-G."/>
        </authorList>
    </citation>
    <scope>NUCLEOTIDE SEQUENCE [LARGE SCALE GENOMIC DNA]</scope>
    <source>
        <strain evidence="1 2">KUC8140</strain>
    </source>
</reference>